<dbReference type="InterPro" id="IPR036249">
    <property type="entry name" value="Thioredoxin-like_sf"/>
</dbReference>
<dbReference type="GO" id="GO:0005777">
    <property type="term" value="C:peroxisome"/>
    <property type="evidence" value="ECO:0007669"/>
    <property type="project" value="TreeGrafter"/>
</dbReference>
<proteinExistence type="inferred from homology"/>
<evidence type="ECO:0000256" key="3">
    <source>
        <dbReference type="ARBA" id="ARBA00022679"/>
    </source>
</evidence>
<dbReference type="GO" id="GO:0004602">
    <property type="term" value="F:glutathione peroxidase activity"/>
    <property type="evidence" value="ECO:0007669"/>
    <property type="project" value="TreeGrafter"/>
</dbReference>
<keyword evidence="9" id="KW-1185">Reference proteome</keyword>
<dbReference type="EMBL" id="KI659871">
    <property type="protein sequence ID" value="ETN78529.1"/>
    <property type="molecule type" value="Genomic_DNA"/>
</dbReference>
<dbReference type="InterPro" id="IPR001853">
    <property type="entry name" value="DSBA-like_thioredoxin_dom"/>
</dbReference>
<gene>
    <name evidence="8" type="ORF">NECAME_10302</name>
</gene>
<evidence type="ECO:0000256" key="4">
    <source>
        <dbReference type="ARBA" id="ARBA00047960"/>
    </source>
</evidence>
<evidence type="ECO:0000256" key="2">
    <source>
        <dbReference type="ARBA" id="ARBA00012452"/>
    </source>
</evidence>
<dbReference type="OMA" id="ERNNAFW"/>
<sequence length="378" mass="44041">MADPSEKFQIDLYYDVISPYAWIAFESLLRYEYVWPIKVNLKPFSLRRIMQSSGNKPPSLVPAKSLYMLKDLERNNAFWDVKLNAPKVNFMQWIKAKTSEDAMKLLLVIQKEKPKKLEGVSREFWKRIWTNGEPIFEREDFEKVLVASSITDTARYIDKISDLTIETELQKNTLDAIDSGSLLRYENVWPIKVNLKPFSLRRIMQSSGNKPPGLIPAKSLYMLKDLERNNAFWNMKLKAPKKFMQWIKTKTSEDAMKLLLVIQKEKSEKLETVSREFWKRIWTNGEPIFEQKDFEKVLVASGITDTARYIDKISDVTIETELQKNTLDAIDSGAFGAPWIIVHKDGEEHAFFGSDRLHLIGHLFKERFHGGLKHFAKL</sequence>
<dbReference type="GO" id="GO:0004364">
    <property type="term" value="F:glutathione transferase activity"/>
    <property type="evidence" value="ECO:0007669"/>
    <property type="project" value="UniProtKB-EC"/>
</dbReference>
<reference evidence="9" key="1">
    <citation type="journal article" date="2014" name="Nat. Genet.">
        <title>Genome of the human hookworm Necator americanus.</title>
        <authorList>
            <person name="Tang Y.T."/>
            <person name="Gao X."/>
            <person name="Rosa B.A."/>
            <person name="Abubucker S."/>
            <person name="Hallsworth-Pepin K."/>
            <person name="Martin J."/>
            <person name="Tyagi R."/>
            <person name="Heizer E."/>
            <person name="Zhang X."/>
            <person name="Bhonagiri-Palsikar V."/>
            <person name="Minx P."/>
            <person name="Warren W.C."/>
            <person name="Wang Q."/>
            <person name="Zhan B."/>
            <person name="Hotez P.J."/>
            <person name="Sternberg P.W."/>
            <person name="Dougall A."/>
            <person name="Gaze S.T."/>
            <person name="Mulvenna J."/>
            <person name="Sotillo J."/>
            <person name="Ranganathan S."/>
            <person name="Rabelo E.M."/>
            <person name="Wilson R.K."/>
            <person name="Felgner P.L."/>
            <person name="Bethony J."/>
            <person name="Hawdon J.M."/>
            <person name="Gasser R.B."/>
            <person name="Loukas A."/>
            <person name="Mitreva M."/>
        </authorList>
    </citation>
    <scope>NUCLEOTIDE SEQUENCE [LARGE SCALE GENOMIC DNA]</scope>
</reference>
<dbReference type="SUPFAM" id="SSF52833">
    <property type="entry name" value="Thioredoxin-like"/>
    <property type="match status" value="2"/>
</dbReference>
<dbReference type="GO" id="GO:0006749">
    <property type="term" value="P:glutathione metabolic process"/>
    <property type="evidence" value="ECO:0007669"/>
    <property type="project" value="TreeGrafter"/>
</dbReference>
<dbReference type="STRING" id="51031.W2TAA7"/>
<feature type="domain" description="DSBA-like thioredoxin" evidence="7">
    <location>
        <begin position="182"/>
        <end position="360"/>
    </location>
</feature>
<dbReference type="GO" id="GO:0005739">
    <property type="term" value="C:mitochondrion"/>
    <property type="evidence" value="ECO:0007669"/>
    <property type="project" value="TreeGrafter"/>
</dbReference>
<evidence type="ECO:0000256" key="6">
    <source>
        <dbReference type="ARBA" id="ARBA00083519"/>
    </source>
</evidence>
<evidence type="ECO:0000313" key="8">
    <source>
        <dbReference type="EMBL" id="ETN78529.1"/>
    </source>
</evidence>
<accession>W2TAA7</accession>
<dbReference type="FunFam" id="3.40.30.10:FF:000096">
    <property type="entry name" value="Glutathione S-transferase kappa"/>
    <property type="match status" value="2"/>
</dbReference>
<dbReference type="Proteomes" id="UP000053676">
    <property type="component" value="Unassembled WGS sequence"/>
</dbReference>
<dbReference type="KEGG" id="nai:NECAME_10302"/>
<organism evidence="8 9">
    <name type="scientific">Necator americanus</name>
    <name type="common">Human hookworm</name>
    <dbReference type="NCBI Taxonomy" id="51031"/>
    <lineage>
        <taxon>Eukaryota</taxon>
        <taxon>Metazoa</taxon>
        <taxon>Ecdysozoa</taxon>
        <taxon>Nematoda</taxon>
        <taxon>Chromadorea</taxon>
        <taxon>Rhabditida</taxon>
        <taxon>Rhabditina</taxon>
        <taxon>Rhabditomorpha</taxon>
        <taxon>Strongyloidea</taxon>
        <taxon>Ancylostomatidae</taxon>
        <taxon>Bunostominae</taxon>
        <taxon>Necator</taxon>
    </lineage>
</organism>
<feature type="domain" description="DSBA-like thioredoxin" evidence="7">
    <location>
        <begin position="9"/>
        <end position="180"/>
    </location>
</feature>
<comment type="similarity">
    <text evidence="1">Belongs to the GST superfamily. Kappa family.</text>
</comment>
<protein>
    <recommendedName>
        <fullName evidence="5">Glutathione S-transferase kappa 1</fullName>
        <ecNumber evidence="2">2.5.1.18</ecNumber>
    </recommendedName>
    <alternativeName>
        <fullName evidence="6">GST class-kappa</fullName>
    </alternativeName>
</protein>
<evidence type="ECO:0000256" key="5">
    <source>
        <dbReference type="ARBA" id="ARBA00073833"/>
    </source>
</evidence>
<dbReference type="Pfam" id="PF01323">
    <property type="entry name" value="DSBA"/>
    <property type="match status" value="2"/>
</dbReference>
<dbReference type="AlphaFoldDB" id="W2TAA7"/>
<dbReference type="OrthoDB" id="4664297at2759"/>
<dbReference type="Gene3D" id="3.40.30.10">
    <property type="entry name" value="Glutaredoxin"/>
    <property type="match status" value="2"/>
</dbReference>
<dbReference type="EC" id="2.5.1.18" evidence="2"/>
<dbReference type="PANTHER" id="PTHR42943:SF3">
    <property type="entry name" value="GLUTATHIONE S-TRANSFERASE KAPPA 1"/>
    <property type="match status" value="1"/>
</dbReference>
<dbReference type="InterPro" id="IPR051924">
    <property type="entry name" value="GST_Kappa/NadH"/>
</dbReference>
<keyword evidence="3" id="KW-0808">Transferase</keyword>
<name>W2TAA7_NECAM</name>
<evidence type="ECO:0000256" key="1">
    <source>
        <dbReference type="ARBA" id="ARBA00006494"/>
    </source>
</evidence>
<comment type="catalytic activity">
    <reaction evidence="4">
        <text>RX + glutathione = an S-substituted glutathione + a halide anion + H(+)</text>
        <dbReference type="Rhea" id="RHEA:16437"/>
        <dbReference type="ChEBI" id="CHEBI:15378"/>
        <dbReference type="ChEBI" id="CHEBI:16042"/>
        <dbReference type="ChEBI" id="CHEBI:17792"/>
        <dbReference type="ChEBI" id="CHEBI:57925"/>
        <dbReference type="ChEBI" id="CHEBI:90779"/>
        <dbReference type="EC" id="2.5.1.18"/>
    </reaction>
</comment>
<evidence type="ECO:0000313" key="9">
    <source>
        <dbReference type="Proteomes" id="UP000053676"/>
    </source>
</evidence>
<evidence type="ECO:0000259" key="7">
    <source>
        <dbReference type="Pfam" id="PF01323"/>
    </source>
</evidence>
<dbReference type="PANTHER" id="PTHR42943">
    <property type="entry name" value="GLUTATHIONE S-TRANSFERASE KAPPA"/>
    <property type="match status" value="1"/>
</dbReference>